<evidence type="ECO:0000313" key="2">
    <source>
        <dbReference type="Proteomes" id="UP001152888"/>
    </source>
</evidence>
<comment type="caution">
    <text evidence="1">The sequence shown here is derived from an EMBL/GenBank/DDBJ whole genome shotgun (WGS) entry which is preliminary data.</text>
</comment>
<keyword evidence="2" id="KW-1185">Reference proteome</keyword>
<accession>A0A9P0KFY1</accession>
<gene>
    <name evidence="1" type="ORF">ACAOBT_LOCUS10804</name>
</gene>
<proteinExistence type="predicted"/>
<evidence type="ECO:0000313" key="1">
    <source>
        <dbReference type="EMBL" id="CAH1973920.1"/>
    </source>
</evidence>
<dbReference type="EMBL" id="CAKOFQ010006816">
    <property type="protein sequence ID" value="CAH1973920.1"/>
    <property type="molecule type" value="Genomic_DNA"/>
</dbReference>
<name>A0A9P0KFY1_ACAOB</name>
<dbReference type="AlphaFoldDB" id="A0A9P0KFY1"/>
<sequence length="237" mass="26256">MFDPSTTLTTTQEKFLANVNNKPRFITMLSGKLKQSHILVNVVQAEDDAGLLIINTAIELTNENRSIIVGNDVDLSVLLKTLVPENKHIHFMKPGKSNIDTIIYSPKSFDAHITVKPHILFLHALTGCDTTSALFNKGKAKATKIFQKTADIRDSPKVFIEEGCSPDTIFTNGIKSLLAIYDKAVKFSMLPPTSSAAQAHLWMDYDRRIFTANTNSIATCSCCLIDHNLLEALCFNQ</sequence>
<protein>
    <submittedName>
        <fullName evidence="1">Uncharacterized protein</fullName>
    </submittedName>
</protein>
<reference evidence="1" key="1">
    <citation type="submission" date="2022-03" db="EMBL/GenBank/DDBJ databases">
        <authorList>
            <person name="Sayadi A."/>
        </authorList>
    </citation>
    <scope>NUCLEOTIDE SEQUENCE</scope>
</reference>
<dbReference type="OrthoDB" id="10059378at2759"/>
<dbReference type="Proteomes" id="UP001152888">
    <property type="component" value="Unassembled WGS sequence"/>
</dbReference>
<organism evidence="1 2">
    <name type="scientific">Acanthoscelides obtectus</name>
    <name type="common">Bean weevil</name>
    <name type="synonym">Bruchus obtectus</name>
    <dbReference type="NCBI Taxonomy" id="200917"/>
    <lineage>
        <taxon>Eukaryota</taxon>
        <taxon>Metazoa</taxon>
        <taxon>Ecdysozoa</taxon>
        <taxon>Arthropoda</taxon>
        <taxon>Hexapoda</taxon>
        <taxon>Insecta</taxon>
        <taxon>Pterygota</taxon>
        <taxon>Neoptera</taxon>
        <taxon>Endopterygota</taxon>
        <taxon>Coleoptera</taxon>
        <taxon>Polyphaga</taxon>
        <taxon>Cucujiformia</taxon>
        <taxon>Chrysomeloidea</taxon>
        <taxon>Chrysomelidae</taxon>
        <taxon>Bruchinae</taxon>
        <taxon>Bruchini</taxon>
        <taxon>Acanthoscelides</taxon>
    </lineage>
</organism>